<sequence length="354" mass="39666">MAFAGSFWFFRVYLFFSLREENPNSPLLSPASTLSKKGSITSQDICRICHCEAEFEAPLVAPCSCAGSLKFVHQGCLQRWVQSSDMKNCELCKYPFIMQTKIKPLKEWEKLDMSSMERRKLACSVTFHAVAFTCVIWSLYVLIDRSAEEYTSGQLQWPFWTKLVVVAIGFTGGVVFMYVQCTMYLTLCRRWRAYNRVILVQNAPNKTCIASTTVTLPNESINLKQNGAKRKREKKVSVPVQPVVTIASAFTGGNVRSKVGAGGSSTTVIDPTGFDTNHDHQLMESIVVNESVRTEEMAALLDQKNQPSTSEHESLDDNAIPSVQNPDDQHLTSRNDPTTINRSLVELNIARTIN</sequence>
<keyword evidence="5 9" id="KW-0863">Zinc-finger</keyword>
<reference evidence="14" key="1">
    <citation type="submission" date="2018-08" db="EMBL/GenBank/DDBJ databases">
        <authorList>
            <person name="Cornetti L."/>
        </authorList>
    </citation>
    <scope>NUCLEOTIDE SEQUENCE</scope>
    <source>
        <strain evidence="14">IL-KID-3b-11</strain>
    </source>
</reference>
<evidence type="ECO:0000256" key="5">
    <source>
        <dbReference type="ARBA" id="ARBA00022771"/>
    </source>
</evidence>
<comment type="subcellular location">
    <subcellularLocation>
        <location evidence="2">Cytoplasmic vesicle membrane</location>
        <topology evidence="2">Multi-pass membrane protein</topology>
    </subcellularLocation>
    <subcellularLocation>
        <location evidence="3">Early endosome membrane</location>
        <topology evidence="3">Multi-pass membrane protein</topology>
    </subcellularLocation>
    <subcellularLocation>
        <location evidence="1">Lysosome membrane</location>
        <topology evidence="1">Multi-pass membrane protein</topology>
    </subcellularLocation>
</comment>
<feature type="region of interest" description="Disordered" evidence="10">
    <location>
        <begin position="302"/>
        <end position="339"/>
    </location>
</feature>
<dbReference type="SMART" id="SM00744">
    <property type="entry name" value="RINGv"/>
    <property type="match status" value="1"/>
</dbReference>
<feature type="transmembrane region" description="Helical" evidence="11">
    <location>
        <begin position="121"/>
        <end position="143"/>
    </location>
</feature>
<evidence type="ECO:0000256" key="9">
    <source>
        <dbReference type="PROSITE-ProRule" id="PRU00175"/>
    </source>
</evidence>
<evidence type="ECO:0000256" key="10">
    <source>
        <dbReference type="SAM" id="MobiDB-lite"/>
    </source>
</evidence>
<evidence type="ECO:0000259" key="12">
    <source>
        <dbReference type="PROSITE" id="PS50089"/>
    </source>
</evidence>
<dbReference type="AlphaFoldDB" id="A0A4Y7M281"/>
<dbReference type="PROSITE" id="PS51292">
    <property type="entry name" value="ZF_RING_CH"/>
    <property type="match status" value="1"/>
</dbReference>
<dbReference type="GO" id="GO:0008270">
    <property type="term" value="F:zinc ion binding"/>
    <property type="evidence" value="ECO:0007669"/>
    <property type="project" value="UniProtKB-KW"/>
</dbReference>
<proteinExistence type="evidence at transcript level"/>
<dbReference type="InterPro" id="IPR001841">
    <property type="entry name" value="Znf_RING"/>
</dbReference>
<keyword evidence="11" id="KW-0472">Membrane</keyword>
<dbReference type="InterPro" id="IPR013083">
    <property type="entry name" value="Znf_RING/FYVE/PHD"/>
</dbReference>
<feature type="domain" description="RING-CH-type" evidence="13">
    <location>
        <begin position="38"/>
        <end position="99"/>
    </location>
</feature>
<evidence type="ECO:0000259" key="13">
    <source>
        <dbReference type="PROSITE" id="PS51292"/>
    </source>
</evidence>
<evidence type="ECO:0000256" key="11">
    <source>
        <dbReference type="SAM" id="Phobius"/>
    </source>
</evidence>
<dbReference type="GO" id="GO:0002376">
    <property type="term" value="P:immune system process"/>
    <property type="evidence" value="ECO:0007669"/>
    <property type="project" value="UniProtKB-KW"/>
</dbReference>
<evidence type="ECO:0000256" key="4">
    <source>
        <dbReference type="ARBA" id="ARBA00022723"/>
    </source>
</evidence>
<evidence type="ECO:0000256" key="8">
    <source>
        <dbReference type="ARBA" id="ARBA00023329"/>
    </source>
</evidence>
<keyword evidence="8" id="KW-0968">Cytoplasmic vesicle</keyword>
<evidence type="ECO:0000256" key="3">
    <source>
        <dbReference type="ARBA" id="ARBA00004520"/>
    </source>
</evidence>
<dbReference type="PANTHER" id="PTHR45981">
    <property type="entry name" value="LD02310P"/>
    <property type="match status" value="1"/>
</dbReference>
<keyword evidence="11" id="KW-0812">Transmembrane</keyword>
<dbReference type="EMBL" id="LR004210">
    <property type="protein sequence ID" value="SVE73829.1"/>
    <property type="molecule type" value="mRNA"/>
</dbReference>
<dbReference type="Pfam" id="PF12906">
    <property type="entry name" value="RINGv"/>
    <property type="match status" value="1"/>
</dbReference>
<evidence type="ECO:0000256" key="2">
    <source>
        <dbReference type="ARBA" id="ARBA00004439"/>
    </source>
</evidence>
<keyword evidence="7" id="KW-0391">Immunity</keyword>
<dbReference type="PROSITE" id="PS50089">
    <property type="entry name" value="ZF_RING_2"/>
    <property type="match status" value="1"/>
</dbReference>
<organism evidence="14">
    <name type="scientific">Daphnia atkinsoni</name>
    <dbReference type="NCBI Taxonomy" id="342845"/>
    <lineage>
        <taxon>Eukaryota</taxon>
        <taxon>Metazoa</taxon>
        <taxon>Ecdysozoa</taxon>
        <taxon>Arthropoda</taxon>
        <taxon>Crustacea</taxon>
        <taxon>Branchiopoda</taxon>
        <taxon>Diplostraca</taxon>
        <taxon>Cladocera</taxon>
        <taxon>Anomopoda</taxon>
        <taxon>Daphniidae</taxon>
        <taxon>Daphnia</taxon>
        <taxon>Daphnia atkinsoni group</taxon>
    </lineage>
</organism>
<dbReference type="SUPFAM" id="SSF57850">
    <property type="entry name" value="RING/U-box"/>
    <property type="match status" value="1"/>
</dbReference>
<feature type="domain" description="RING-type" evidence="12">
    <location>
        <begin position="46"/>
        <end position="93"/>
    </location>
</feature>
<feature type="transmembrane region" description="Helical" evidence="11">
    <location>
        <begin position="163"/>
        <end position="187"/>
    </location>
</feature>
<evidence type="ECO:0000256" key="7">
    <source>
        <dbReference type="ARBA" id="ARBA00022859"/>
    </source>
</evidence>
<accession>A0A4Y7M281</accession>
<keyword evidence="6" id="KW-0862">Zinc</keyword>
<protein>
    <submittedName>
        <fullName evidence="14">EOG090X0DX7</fullName>
    </submittedName>
</protein>
<dbReference type="GO" id="GO:0031901">
    <property type="term" value="C:early endosome membrane"/>
    <property type="evidence" value="ECO:0007669"/>
    <property type="project" value="UniProtKB-SubCell"/>
</dbReference>
<evidence type="ECO:0000313" key="14">
    <source>
        <dbReference type="EMBL" id="SVE73829.1"/>
    </source>
</evidence>
<keyword evidence="4" id="KW-0479">Metal-binding</keyword>
<keyword evidence="11" id="KW-1133">Transmembrane helix</keyword>
<name>A0A4Y7M281_9CRUS</name>
<dbReference type="Gene3D" id="3.30.40.10">
    <property type="entry name" value="Zinc/RING finger domain, C3HC4 (zinc finger)"/>
    <property type="match status" value="1"/>
</dbReference>
<evidence type="ECO:0000256" key="6">
    <source>
        <dbReference type="ARBA" id="ARBA00022833"/>
    </source>
</evidence>
<dbReference type="GO" id="GO:0005765">
    <property type="term" value="C:lysosomal membrane"/>
    <property type="evidence" value="ECO:0007669"/>
    <property type="project" value="UniProtKB-SubCell"/>
</dbReference>
<dbReference type="InterPro" id="IPR011016">
    <property type="entry name" value="Znf_RING-CH"/>
</dbReference>
<evidence type="ECO:0000256" key="1">
    <source>
        <dbReference type="ARBA" id="ARBA00004155"/>
    </source>
</evidence>
<gene>
    <name evidence="14" type="primary">EOG090X0DX7</name>
</gene>